<accession>A0A167USA7</accession>
<dbReference type="PANTHER" id="PTHR35205:SF1">
    <property type="entry name" value="ZU5 DOMAIN-CONTAINING PROTEIN"/>
    <property type="match status" value="1"/>
</dbReference>
<dbReference type="Proteomes" id="UP000076532">
    <property type="component" value="Unassembled WGS sequence"/>
</dbReference>
<sequence>MNNNVNRDFNNIHHQVHNHHYGIPPAVSSNPASEEAPSLLPFNGAPIDRISSCFTGREPELDFITTSFNTFQSDKPTRFVIYGMPGLGKSQLALQHANLAFTAGTYSHIFWVSASTVEKLVQGLAKILVLVNHADRSHPDQDVQLAAVRLWLDHAKRYGCLRWLLILDDVTVKSIHFLREHLPQQNASGNILITARTYSIAESVANVAGQEHLIFELKALSKAQSVDLLLRKAGIQTSAAADLESAEKLVSWMGCLPLAVEQAGSYMNGAASRAPVRCRECTMSGD</sequence>
<protein>
    <recommendedName>
        <fullName evidence="1">NB-ARC domain-containing protein</fullName>
    </recommendedName>
</protein>
<dbReference type="Pfam" id="PF00931">
    <property type="entry name" value="NB-ARC"/>
    <property type="match status" value="1"/>
</dbReference>
<reference evidence="2 3" key="1">
    <citation type="journal article" date="2016" name="Mol. Biol. Evol.">
        <title>Comparative Genomics of Early-Diverging Mushroom-Forming Fungi Provides Insights into the Origins of Lignocellulose Decay Capabilities.</title>
        <authorList>
            <person name="Nagy L.G."/>
            <person name="Riley R."/>
            <person name="Tritt A."/>
            <person name="Adam C."/>
            <person name="Daum C."/>
            <person name="Floudas D."/>
            <person name="Sun H."/>
            <person name="Yadav J.S."/>
            <person name="Pangilinan J."/>
            <person name="Larsson K.H."/>
            <person name="Matsuura K."/>
            <person name="Barry K."/>
            <person name="Labutti K."/>
            <person name="Kuo R."/>
            <person name="Ohm R.A."/>
            <person name="Bhattacharya S.S."/>
            <person name="Shirouzu T."/>
            <person name="Yoshinaga Y."/>
            <person name="Martin F.M."/>
            <person name="Grigoriev I.V."/>
            <person name="Hibbett D.S."/>
        </authorList>
    </citation>
    <scope>NUCLEOTIDE SEQUENCE [LARGE SCALE GENOMIC DNA]</scope>
    <source>
        <strain evidence="2 3">CBS 109695</strain>
    </source>
</reference>
<proteinExistence type="predicted"/>
<dbReference type="EMBL" id="KV417943">
    <property type="protein sequence ID" value="KZP04243.1"/>
    <property type="molecule type" value="Genomic_DNA"/>
</dbReference>
<dbReference type="InterPro" id="IPR002182">
    <property type="entry name" value="NB-ARC"/>
</dbReference>
<dbReference type="OrthoDB" id="1658288at2759"/>
<dbReference type="AlphaFoldDB" id="A0A167USA7"/>
<evidence type="ECO:0000259" key="1">
    <source>
        <dbReference type="Pfam" id="PF00931"/>
    </source>
</evidence>
<feature type="domain" description="NB-ARC" evidence="1">
    <location>
        <begin position="73"/>
        <end position="234"/>
    </location>
</feature>
<evidence type="ECO:0000313" key="2">
    <source>
        <dbReference type="EMBL" id="KZP04243.1"/>
    </source>
</evidence>
<dbReference type="PANTHER" id="PTHR35205">
    <property type="entry name" value="NB-ARC AND TPR DOMAIN PROTEIN"/>
    <property type="match status" value="1"/>
</dbReference>
<name>A0A167USA7_9AGAM</name>
<dbReference type="InterPro" id="IPR027417">
    <property type="entry name" value="P-loop_NTPase"/>
</dbReference>
<dbReference type="GO" id="GO:0043531">
    <property type="term" value="F:ADP binding"/>
    <property type="evidence" value="ECO:0007669"/>
    <property type="project" value="InterPro"/>
</dbReference>
<organism evidence="2 3">
    <name type="scientific">Athelia psychrophila</name>
    <dbReference type="NCBI Taxonomy" id="1759441"/>
    <lineage>
        <taxon>Eukaryota</taxon>
        <taxon>Fungi</taxon>
        <taxon>Dikarya</taxon>
        <taxon>Basidiomycota</taxon>
        <taxon>Agaricomycotina</taxon>
        <taxon>Agaricomycetes</taxon>
        <taxon>Agaricomycetidae</taxon>
        <taxon>Atheliales</taxon>
        <taxon>Atheliaceae</taxon>
        <taxon>Athelia</taxon>
    </lineage>
</organism>
<dbReference type="Gene3D" id="3.40.50.300">
    <property type="entry name" value="P-loop containing nucleotide triphosphate hydrolases"/>
    <property type="match status" value="1"/>
</dbReference>
<gene>
    <name evidence="2" type="ORF">FIBSPDRAFT_844180</name>
</gene>
<dbReference type="PRINTS" id="PR00364">
    <property type="entry name" value="DISEASERSIST"/>
</dbReference>
<keyword evidence="3" id="KW-1185">Reference proteome</keyword>
<evidence type="ECO:0000313" key="3">
    <source>
        <dbReference type="Proteomes" id="UP000076532"/>
    </source>
</evidence>
<dbReference type="SUPFAM" id="SSF52540">
    <property type="entry name" value="P-loop containing nucleoside triphosphate hydrolases"/>
    <property type="match status" value="1"/>
</dbReference>